<feature type="transmembrane region" description="Helical" evidence="5">
    <location>
        <begin position="207"/>
        <end position="232"/>
    </location>
</feature>
<keyword evidence="5" id="KW-0830">Ubiquinone</keyword>
<evidence type="ECO:0000256" key="1">
    <source>
        <dbReference type="ARBA" id="ARBA00004127"/>
    </source>
</evidence>
<accession>A0A385Z214</accession>
<keyword evidence="3 5" id="KW-1133">Transmembrane helix</keyword>
<dbReference type="InterPro" id="IPR001750">
    <property type="entry name" value="ND/Mrp_TM"/>
</dbReference>
<feature type="transmembrane region" description="Helical" evidence="5">
    <location>
        <begin position="375"/>
        <end position="397"/>
    </location>
</feature>
<feature type="transmembrane region" description="Helical" evidence="5">
    <location>
        <begin position="277"/>
        <end position="296"/>
    </location>
</feature>
<keyword evidence="5" id="KW-0813">Transport</keyword>
<comment type="function">
    <text evidence="5">NDH-1 shuttles electrons from NADH, via FMN and iron-sulfur (Fe-S) centers, to quinones in the respiratory chain. The immediate electron acceptor for the enzyme in this species is believed to be ubiquinone. Couples the redox reaction to proton translocation (for every two electrons transferred, four hydrogen ions are translocated across the cytoplasmic membrane), and thus conserves the redox energy in a proton gradient.</text>
</comment>
<feature type="transmembrane region" description="Helical" evidence="5">
    <location>
        <begin position="303"/>
        <end position="322"/>
    </location>
</feature>
<reference evidence="9" key="1">
    <citation type="submission" date="2018-09" db="EMBL/GenBank/DDBJ databases">
        <authorList>
            <person name="Zhu H."/>
        </authorList>
    </citation>
    <scope>NUCLEOTIDE SEQUENCE [LARGE SCALE GENOMIC DNA]</scope>
    <source>
        <strain evidence="9">K2W31S-8</strain>
    </source>
</reference>
<feature type="transmembrane region" description="Helical" evidence="5">
    <location>
        <begin position="76"/>
        <end position="95"/>
    </location>
</feature>
<name>A0A385Z214_9PSED</name>
<dbReference type="OrthoDB" id="9768329at2"/>
<dbReference type="Pfam" id="PF00361">
    <property type="entry name" value="Proton_antipo_M"/>
    <property type="match status" value="1"/>
</dbReference>
<feature type="transmembrane region" description="Helical" evidence="5">
    <location>
        <begin position="111"/>
        <end position="128"/>
    </location>
</feature>
<dbReference type="GO" id="GO:0048038">
    <property type="term" value="F:quinone binding"/>
    <property type="evidence" value="ECO:0007669"/>
    <property type="project" value="UniProtKB-KW"/>
</dbReference>
<feature type="transmembrane region" description="Helical" evidence="5">
    <location>
        <begin position="244"/>
        <end position="265"/>
    </location>
</feature>
<feature type="transmembrane region" description="Helical" evidence="5">
    <location>
        <begin position="334"/>
        <end position="355"/>
    </location>
</feature>
<dbReference type="AlphaFoldDB" id="A0A385Z214"/>
<keyword evidence="5" id="KW-0874">Quinone</keyword>
<dbReference type="Proteomes" id="UP000265560">
    <property type="component" value="Chromosome"/>
</dbReference>
<evidence type="ECO:0000256" key="2">
    <source>
        <dbReference type="ARBA" id="ARBA00022692"/>
    </source>
</evidence>
<comment type="subunit">
    <text evidence="5">NDH-1 is composed of 13 different subunits. Subunits NuoA, H, J, K, L, M, N constitute the membrane sector of the complex.</text>
</comment>
<keyword evidence="9" id="KW-1185">Reference proteome</keyword>
<dbReference type="KEGG" id="pcav:D3880_12475"/>
<feature type="transmembrane region" description="Helical" evidence="5">
    <location>
        <begin position="134"/>
        <end position="154"/>
    </location>
</feature>
<keyword evidence="5" id="KW-1278">Translocase</keyword>
<dbReference type="GO" id="GO:0012505">
    <property type="term" value="C:endomembrane system"/>
    <property type="evidence" value="ECO:0007669"/>
    <property type="project" value="UniProtKB-SubCell"/>
</dbReference>
<dbReference type="RefSeq" id="WP_119893744.1">
    <property type="nucleotide sequence ID" value="NZ_CP032419.1"/>
</dbReference>
<organism evidence="8 9">
    <name type="scientific">Pseudomonas cavernae</name>
    <dbReference type="NCBI Taxonomy" id="2320867"/>
    <lineage>
        <taxon>Bacteria</taxon>
        <taxon>Pseudomonadati</taxon>
        <taxon>Pseudomonadota</taxon>
        <taxon>Gammaproteobacteria</taxon>
        <taxon>Pseudomonadales</taxon>
        <taxon>Pseudomonadaceae</taxon>
        <taxon>Pseudomonas</taxon>
    </lineage>
</organism>
<feature type="transmembrane region" description="Helical" evidence="5">
    <location>
        <begin position="6"/>
        <end position="29"/>
    </location>
</feature>
<evidence type="ECO:0000259" key="7">
    <source>
        <dbReference type="Pfam" id="PF00361"/>
    </source>
</evidence>
<evidence type="ECO:0000256" key="6">
    <source>
        <dbReference type="RuleBase" id="RU000320"/>
    </source>
</evidence>
<evidence type="ECO:0000256" key="3">
    <source>
        <dbReference type="ARBA" id="ARBA00022989"/>
    </source>
</evidence>
<evidence type="ECO:0000313" key="9">
    <source>
        <dbReference type="Proteomes" id="UP000265560"/>
    </source>
</evidence>
<sequence>MEFTTQHLIALLPLLVTSATLVVVMLGIAWRRNHSLTFVLSVIGLNLALLAIIPAIRVAPLAVTDLLQVDNFACFYIALILVATLACVTLAHAYLGGQQDGKGYPGNREELYLLILLAAAGGIVLVSAQNLAGLFVGLELLSVPTYGMIAYAFFNKRSLEAGIKYMVLSAAGSAFLLFGMALLYADAGTLSFSGIGAKLAATGMQSALAQLGIGLMLVGLAFKLSLAPFHLWTPDVYEGAPAPVAAFLATASKVAVFAVLLRLFQISPAANEGLLNVVLSLIAVASILIGNLLALIQSNLKRLLGYSSIAHFGYLLIALIASKGMAVEAIGVYLATYVLTSLGAFGVITLMSTPYSGRDCDALYEYRGLFWRRPYLTAVLTVMMLSLAGIPLTAGFIGKFYVIAVGVQSQQWWLLAALVIGSAIGVFYYLRVMVALFLVEPNLLRHDAELHWAQRAGGIMLLFVALLAFVLGVYPQPLLELVQYAGLALAG</sequence>
<feature type="transmembrane region" description="Helical" evidence="5">
    <location>
        <begin position="36"/>
        <end position="56"/>
    </location>
</feature>
<dbReference type="EC" id="7.1.1.-" evidence="5"/>
<dbReference type="EMBL" id="CP032419">
    <property type="protein sequence ID" value="AYC33126.1"/>
    <property type="molecule type" value="Genomic_DNA"/>
</dbReference>
<dbReference type="GO" id="GO:0005886">
    <property type="term" value="C:plasma membrane"/>
    <property type="evidence" value="ECO:0007669"/>
    <property type="project" value="UniProtKB-SubCell"/>
</dbReference>
<dbReference type="GO" id="GO:0050136">
    <property type="term" value="F:NADH dehydrogenase (quinone) (non-electrogenic) activity"/>
    <property type="evidence" value="ECO:0007669"/>
    <property type="project" value="UniProtKB-UniRule"/>
</dbReference>
<dbReference type="InterPro" id="IPR010096">
    <property type="entry name" value="NADH-Q_OxRdtase_suN/2"/>
</dbReference>
<protein>
    <recommendedName>
        <fullName evidence="5">NADH-quinone oxidoreductase subunit N</fullName>
        <ecNumber evidence="5">7.1.1.-</ecNumber>
    </recommendedName>
    <alternativeName>
        <fullName evidence="5">NADH dehydrogenase I subunit N</fullName>
    </alternativeName>
    <alternativeName>
        <fullName evidence="5">NDH-1 subunit N</fullName>
    </alternativeName>
</protein>
<evidence type="ECO:0000256" key="4">
    <source>
        <dbReference type="ARBA" id="ARBA00023136"/>
    </source>
</evidence>
<evidence type="ECO:0000256" key="5">
    <source>
        <dbReference type="HAMAP-Rule" id="MF_00445"/>
    </source>
</evidence>
<dbReference type="HAMAP" id="MF_00445">
    <property type="entry name" value="NDH1_NuoN_1"/>
    <property type="match status" value="1"/>
</dbReference>
<feature type="transmembrane region" description="Helical" evidence="5">
    <location>
        <begin position="452"/>
        <end position="474"/>
    </location>
</feature>
<evidence type="ECO:0000313" key="8">
    <source>
        <dbReference type="EMBL" id="AYC33126.1"/>
    </source>
</evidence>
<dbReference type="NCBIfam" id="TIGR01770">
    <property type="entry name" value="NDH_I_N"/>
    <property type="match status" value="1"/>
</dbReference>
<feature type="domain" description="NADH:quinone oxidoreductase/Mrp antiporter transmembrane" evidence="7">
    <location>
        <begin position="128"/>
        <end position="424"/>
    </location>
</feature>
<gene>
    <name evidence="5 8" type="primary">nuoN</name>
    <name evidence="8" type="ORF">D3880_12475</name>
</gene>
<keyword evidence="4 5" id="KW-0472">Membrane</keyword>
<proteinExistence type="inferred from homology"/>
<keyword evidence="8" id="KW-0560">Oxidoreductase</keyword>
<dbReference type="GO" id="GO:0042773">
    <property type="term" value="P:ATP synthesis coupled electron transport"/>
    <property type="evidence" value="ECO:0007669"/>
    <property type="project" value="InterPro"/>
</dbReference>
<comment type="catalytic activity">
    <reaction evidence="5">
        <text>a quinone + NADH + 5 H(+)(in) = a quinol + NAD(+) + 4 H(+)(out)</text>
        <dbReference type="Rhea" id="RHEA:57888"/>
        <dbReference type="ChEBI" id="CHEBI:15378"/>
        <dbReference type="ChEBI" id="CHEBI:24646"/>
        <dbReference type="ChEBI" id="CHEBI:57540"/>
        <dbReference type="ChEBI" id="CHEBI:57945"/>
        <dbReference type="ChEBI" id="CHEBI:132124"/>
    </reaction>
</comment>
<feature type="transmembrane region" description="Helical" evidence="5">
    <location>
        <begin position="412"/>
        <end position="440"/>
    </location>
</feature>
<comment type="subcellular location">
    <subcellularLocation>
        <location evidence="5">Cell membrane</location>
        <topology evidence="5">Multi-pass membrane protein</topology>
    </subcellularLocation>
    <subcellularLocation>
        <location evidence="1">Endomembrane system</location>
        <topology evidence="1">Multi-pass membrane protein</topology>
    </subcellularLocation>
    <subcellularLocation>
        <location evidence="6">Membrane</location>
        <topology evidence="6">Multi-pass membrane protein</topology>
    </subcellularLocation>
</comment>
<feature type="transmembrane region" description="Helical" evidence="5">
    <location>
        <begin position="166"/>
        <end position="187"/>
    </location>
</feature>
<comment type="similarity">
    <text evidence="5">Belongs to the complex I subunit 2 family.</text>
</comment>
<keyword evidence="5" id="KW-1003">Cell membrane</keyword>
<dbReference type="NCBIfam" id="NF004439">
    <property type="entry name" value="PRK05777.1-1"/>
    <property type="match status" value="1"/>
</dbReference>
<keyword evidence="5" id="KW-0520">NAD</keyword>
<keyword evidence="2 5" id="KW-0812">Transmembrane</keyword>
<dbReference type="PANTHER" id="PTHR22773">
    <property type="entry name" value="NADH DEHYDROGENASE"/>
    <property type="match status" value="1"/>
</dbReference>
<dbReference type="GO" id="GO:0008137">
    <property type="term" value="F:NADH dehydrogenase (ubiquinone) activity"/>
    <property type="evidence" value="ECO:0007669"/>
    <property type="project" value="InterPro"/>
</dbReference>